<dbReference type="AlphaFoldDB" id="A0A0C1YQD7"/>
<evidence type="ECO:0000256" key="1">
    <source>
        <dbReference type="SAM" id="MobiDB-lite"/>
    </source>
</evidence>
<dbReference type="SUPFAM" id="SSF47781">
    <property type="entry name" value="RuvA domain 2-like"/>
    <property type="match status" value="1"/>
</dbReference>
<sequence length="155" mass="16195">MLKRLLFMFVALWMSVGLAFAQVDVNKADAPELDRIKGIGPKISKTIIDERNKNGKFKDWNDFESRVKGIGDKNSTKMSEAGLTIDGKSKPGTTVASKESKTSASSPAATSSSSSSSKKAARSNSASMNSDGSAASGKGGSRTDKKPQSGASATQ</sequence>
<reference evidence="3 4" key="1">
    <citation type="submission" date="2014-12" db="EMBL/GenBank/DDBJ databases">
        <title>Denitrispirillum autotrophicum gen. nov., sp. nov., Denitrifying, Facultatively Autotrophic Bacteria Isolated from Rice Paddy Soil.</title>
        <authorList>
            <person name="Ishii S."/>
            <person name="Ashida N."/>
            <person name="Ohno H."/>
            <person name="Otsuka S."/>
            <person name="Yokota A."/>
            <person name="Senoo K."/>
        </authorList>
    </citation>
    <scope>NUCLEOTIDE SEQUENCE [LARGE SCALE GENOMIC DNA]</scope>
    <source>
        <strain evidence="3 4">TSA66</strain>
    </source>
</reference>
<name>A0A0C1YQD7_9BURK</name>
<organism evidence="3 4">
    <name type="scientific">Noviherbaspirillum autotrophicum</name>
    <dbReference type="NCBI Taxonomy" id="709839"/>
    <lineage>
        <taxon>Bacteria</taxon>
        <taxon>Pseudomonadati</taxon>
        <taxon>Pseudomonadota</taxon>
        <taxon>Betaproteobacteria</taxon>
        <taxon>Burkholderiales</taxon>
        <taxon>Oxalobacteraceae</taxon>
        <taxon>Noviherbaspirillum</taxon>
    </lineage>
</organism>
<feature type="region of interest" description="Disordered" evidence="1">
    <location>
        <begin position="68"/>
        <end position="155"/>
    </location>
</feature>
<gene>
    <name evidence="3" type="ORF">TSA66_21575</name>
</gene>
<evidence type="ECO:0000313" key="4">
    <source>
        <dbReference type="Proteomes" id="UP000031572"/>
    </source>
</evidence>
<dbReference type="RefSeq" id="WP_040041461.1">
    <property type="nucleotide sequence ID" value="NZ_JWJG01000028.1"/>
</dbReference>
<protein>
    <recommendedName>
        <fullName evidence="5">DNA uptake protein</fullName>
    </recommendedName>
</protein>
<accession>A0A0C1YQD7</accession>
<dbReference type="Proteomes" id="UP000031572">
    <property type="component" value="Unassembled WGS sequence"/>
</dbReference>
<feature type="signal peptide" evidence="2">
    <location>
        <begin position="1"/>
        <end position="21"/>
    </location>
</feature>
<keyword evidence="2" id="KW-0732">Signal</keyword>
<dbReference type="InterPro" id="IPR010994">
    <property type="entry name" value="RuvA_2-like"/>
</dbReference>
<dbReference type="Pfam" id="PF12836">
    <property type="entry name" value="HHH_3"/>
    <property type="match status" value="1"/>
</dbReference>
<feature type="compositionally biased region" description="Low complexity" evidence="1">
    <location>
        <begin position="93"/>
        <end position="136"/>
    </location>
</feature>
<evidence type="ECO:0000256" key="2">
    <source>
        <dbReference type="SAM" id="SignalP"/>
    </source>
</evidence>
<feature type="chain" id="PRO_5002144016" description="DNA uptake protein" evidence="2">
    <location>
        <begin position="22"/>
        <end position="155"/>
    </location>
</feature>
<dbReference type="PANTHER" id="PTHR21180">
    <property type="entry name" value="ENDONUCLEASE/EXONUCLEASE/PHOSPHATASE FAMILY DOMAIN-CONTAINING PROTEIN 1"/>
    <property type="match status" value="1"/>
</dbReference>
<dbReference type="STRING" id="709839.TSA66_21575"/>
<dbReference type="PANTHER" id="PTHR21180:SF32">
    <property type="entry name" value="ENDONUCLEASE_EXONUCLEASE_PHOSPHATASE FAMILY DOMAIN-CONTAINING PROTEIN 1"/>
    <property type="match status" value="1"/>
</dbReference>
<evidence type="ECO:0008006" key="5">
    <source>
        <dbReference type="Google" id="ProtNLM"/>
    </source>
</evidence>
<dbReference type="OrthoDB" id="8687931at2"/>
<comment type="caution">
    <text evidence="3">The sequence shown here is derived from an EMBL/GenBank/DDBJ whole genome shotgun (WGS) entry which is preliminary data.</text>
</comment>
<dbReference type="EMBL" id="JWJG01000028">
    <property type="protein sequence ID" value="KIF82827.1"/>
    <property type="molecule type" value="Genomic_DNA"/>
</dbReference>
<dbReference type="InterPro" id="IPR051675">
    <property type="entry name" value="Endo/Exo/Phosphatase_dom_1"/>
</dbReference>
<proteinExistence type="predicted"/>
<evidence type="ECO:0000313" key="3">
    <source>
        <dbReference type="EMBL" id="KIF82827.1"/>
    </source>
</evidence>
<dbReference type="Gene3D" id="1.10.150.280">
    <property type="entry name" value="AF1531-like domain"/>
    <property type="match status" value="1"/>
</dbReference>
<keyword evidence="4" id="KW-1185">Reference proteome</keyword>